<name>A0AAP0JYA7_9MAGN</name>
<dbReference type="EMBL" id="JBBNAF010000005">
    <property type="protein sequence ID" value="KAK9142064.1"/>
    <property type="molecule type" value="Genomic_DNA"/>
</dbReference>
<gene>
    <name evidence="1" type="ORF">Syun_011464</name>
</gene>
<protein>
    <submittedName>
        <fullName evidence="1">Uncharacterized protein</fullName>
    </submittedName>
</protein>
<keyword evidence="2" id="KW-1185">Reference proteome</keyword>
<evidence type="ECO:0000313" key="2">
    <source>
        <dbReference type="Proteomes" id="UP001420932"/>
    </source>
</evidence>
<accession>A0AAP0JYA7</accession>
<dbReference type="AlphaFoldDB" id="A0AAP0JYA7"/>
<comment type="caution">
    <text evidence="1">The sequence shown here is derived from an EMBL/GenBank/DDBJ whole genome shotgun (WGS) entry which is preliminary data.</text>
</comment>
<organism evidence="1 2">
    <name type="scientific">Stephania yunnanensis</name>
    <dbReference type="NCBI Taxonomy" id="152371"/>
    <lineage>
        <taxon>Eukaryota</taxon>
        <taxon>Viridiplantae</taxon>
        <taxon>Streptophyta</taxon>
        <taxon>Embryophyta</taxon>
        <taxon>Tracheophyta</taxon>
        <taxon>Spermatophyta</taxon>
        <taxon>Magnoliopsida</taxon>
        <taxon>Ranunculales</taxon>
        <taxon>Menispermaceae</taxon>
        <taxon>Menispermoideae</taxon>
        <taxon>Cissampelideae</taxon>
        <taxon>Stephania</taxon>
    </lineage>
</organism>
<dbReference type="Proteomes" id="UP001420932">
    <property type="component" value="Unassembled WGS sequence"/>
</dbReference>
<proteinExistence type="predicted"/>
<reference evidence="1 2" key="1">
    <citation type="submission" date="2024-01" db="EMBL/GenBank/DDBJ databases">
        <title>Genome assemblies of Stephania.</title>
        <authorList>
            <person name="Yang L."/>
        </authorList>
    </citation>
    <scope>NUCLEOTIDE SEQUENCE [LARGE SCALE GENOMIC DNA]</scope>
    <source>
        <strain evidence="1">YNDBR</strain>
        <tissue evidence="1">Leaf</tissue>
    </source>
</reference>
<evidence type="ECO:0000313" key="1">
    <source>
        <dbReference type="EMBL" id="KAK9142064.1"/>
    </source>
</evidence>
<sequence>MNFWSHDSQILATSFGCYYAFSSSYNFLEFHDSAYLGIISIYSAQLGVHDNPKLVGVGYMDQTLSLCLI</sequence>